<accession>A0AAQ3QDH0</accession>
<dbReference type="SUPFAM" id="SSF53756">
    <property type="entry name" value="UDP-Glycosyltransferase/glycogen phosphorylase"/>
    <property type="match status" value="1"/>
</dbReference>
<evidence type="ECO:0000313" key="3">
    <source>
        <dbReference type="Proteomes" id="UP001327560"/>
    </source>
</evidence>
<sequence>MHWLDSKLSASVVYVSFGSLVVLSADQMTELVLGLSGSGKHFMWVVRPTEASKLLPDFPAPGGCSTKGLVVTWCP</sequence>
<evidence type="ECO:0000256" key="1">
    <source>
        <dbReference type="ARBA" id="ARBA00009995"/>
    </source>
</evidence>
<evidence type="ECO:0000313" key="2">
    <source>
        <dbReference type="EMBL" id="WOL04455.1"/>
    </source>
</evidence>
<dbReference type="PANTHER" id="PTHR11926:SF1553">
    <property type="entry name" value="GLYCOSYLTRANSFERASE"/>
    <property type="match status" value="1"/>
</dbReference>
<dbReference type="PANTHER" id="PTHR11926">
    <property type="entry name" value="GLUCOSYL/GLUCURONOSYL TRANSFERASES"/>
    <property type="match status" value="1"/>
</dbReference>
<dbReference type="AlphaFoldDB" id="A0AAQ3QDH0"/>
<dbReference type="GO" id="GO:0080044">
    <property type="term" value="F:quercetin 7-O-glucosyltransferase activity"/>
    <property type="evidence" value="ECO:0007669"/>
    <property type="project" value="TreeGrafter"/>
</dbReference>
<name>A0AAQ3QDH0_9LILI</name>
<organism evidence="2 3">
    <name type="scientific">Canna indica</name>
    <name type="common">Indian-shot</name>
    <dbReference type="NCBI Taxonomy" id="4628"/>
    <lineage>
        <taxon>Eukaryota</taxon>
        <taxon>Viridiplantae</taxon>
        <taxon>Streptophyta</taxon>
        <taxon>Embryophyta</taxon>
        <taxon>Tracheophyta</taxon>
        <taxon>Spermatophyta</taxon>
        <taxon>Magnoliopsida</taxon>
        <taxon>Liliopsida</taxon>
        <taxon>Zingiberales</taxon>
        <taxon>Cannaceae</taxon>
        <taxon>Canna</taxon>
    </lineage>
</organism>
<gene>
    <name evidence="2" type="ORF">Cni_G13176</name>
</gene>
<dbReference type="Proteomes" id="UP001327560">
    <property type="component" value="Chromosome 4"/>
</dbReference>
<comment type="similarity">
    <text evidence="1">Belongs to the UDP-glycosyltransferase family.</text>
</comment>
<dbReference type="Gene3D" id="3.40.50.2000">
    <property type="entry name" value="Glycogen Phosphorylase B"/>
    <property type="match status" value="1"/>
</dbReference>
<keyword evidence="3" id="KW-1185">Reference proteome</keyword>
<proteinExistence type="inferred from homology"/>
<dbReference type="GO" id="GO:0080043">
    <property type="term" value="F:quercetin 3-O-glucosyltransferase activity"/>
    <property type="evidence" value="ECO:0007669"/>
    <property type="project" value="TreeGrafter"/>
</dbReference>
<dbReference type="EMBL" id="CP136893">
    <property type="protein sequence ID" value="WOL04455.1"/>
    <property type="molecule type" value="Genomic_DNA"/>
</dbReference>
<reference evidence="2 3" key="1">
    <citation type="submission" date="2023-10" db="EMBL/GenBank/DDBJ databases">
        <title>Chromosome-scale genome assembly provides insights into flower coloration mechanisms of Canna indica.</title>
        <authorList>
            <person name="Li C."/>
        </authorList>
    </citation>
    <scope>NUCLEOTIDE SEQUENCE [LARGE SCALE GENOMIC DNA]</scope>
    <source>
        <tissue evidence="2">Flower</tissue>
    </source>
</reference>
<protein>
    <submittedName>
        <fullName evidence="2">Uncharacterized protein</fullName>
    </submittedName>
</protein>